<evidence type="ECO:0000313" key="3">
    <source>
        <dbReference type="EMBL" id="EFO90363.1"/>
    </source>
</evidence>
<feature type="coiled-coil region" evidence="1">
    <location>
        <begin position="161"/>
        <end position="220"/>
    </location>
</feature>
<evidence type="ECO:0000256" key="2">
    <source>
        <dbReference type="SAM" id="MobiDB-lite"/>
    </source>
</evidence>
<name>E3N9N2_CAERE</name>
<accession>E3N9N2</accession>
<feature type="region of interest" description="Disordered" evidence="2">
    <location>
        <begin position="316"/>
        <end position="342"/>
    </location>
</feature>
<dbReference type="InParanoid" id="E3N9N2"/>
<gene>
    <name evidence="3" type="ORF">CRE_01316</name>
</gene>
<sequence>MDPSKILGFLQNPLVQLQDECARHNATKLRNVELTEDLENKMAKIYELFAQRDDLMEDIGATQTANQKLEKQNVELMEQLKKTNVAMQEVIAERDSYKMEIQATKEVVAERNWKEDYLKRILELQEQHDIALCDKDRMIHNQGVRLNSEVQKYADKLKVVQEQHVEQIEGMDREIQTLEEKLAACQEQHVKELNDKDLAIQELKARLSAAEQNKKEVVTEPTQLQTELGKLYLELQEAKKPQEALMARLAAKNKGIEYLTKQYEAKLAAKDSEIERLTEIVKDGEEKKKIRMEMVANLRKKIFAKESEIMKKFNAMRQAAPQGPKLTEPEPSIEYEDSEEEW</sequence>
<dbReference type="EMBL" id="DS268567">
    <property type="protein sequence ID" value="EFO90363.1"/>
    <property type="molecule type" value="Genomic_DNA"/>
</dbReference>
<keyword evidence="4" id="KW-1185">Reference proteome</keyword>
<dbReference type="AlphaFoldDB" id="E3N9N2"/>
<reference evidence="3" key="1">
    <citation type="submission" date="2007-07" db="EMBL/GenBank/DDBJ databases">
        <title>PCAP assembly of the Caenorhabditis remanei genome.</title>
        <authorList>
            <consortium name="The Caenorhabditis remanei Sequencing Consortium"/>
            <person name="Wilson R.K."/>
        </authorList>
    </citation>
    <scope>NUCLEOTIDE SEQUENCE [LARGE SCALE GENOMIC DNA]</scope>
    <source>
        <strain evidence="3">PB4641</strain>
    </source>
</reference>
<protein>
    <submittedName>
        <fullName evidence="3">Uncharacterized protein</fullName>
    </submittedName>
</protein>
<dbReference type="HOGENOM" id="CLU_070674_0_0_1"/>
<evidence type="ECO:0000313" key="4">
    <source>
        <dbReference type="Proteomes" id="UP000008281"/>
    </source>
</evidence>
<feature type="coiled-coil region" evidence="1">
    <location>
        <begin position="52"/>
        <end position="93"/>
    </location>
</feature>
<proteinExistence type="predicted"/>
<keyword evidence="1" id="KW-0175">Coiled coil</keyword>
<feature type="coiled-coil region" evidence="1">
    <location>
        <begin position="260"/>
        <end position="287"/>
    </location>
</feature>
<dbReference type="OrthoDB" id="28818at2759"/>
<organism evidence="4">
    <name type="scientific">Caenorhabditis remanei</name>
    <name type="common">Caenorhabditis vulgaris</name>
    <dbReference type="NCBI Taxonomy" id="31234"/>
    <lineage>
        <taxon>Eukaryota</taxon>
        <taxon>Metazoa</taxon>
        <taxon>Ecdysozoa</taxon>
        <taxon>Nematoda</taxon>
        <taxon>Chromadorea</taxon>
        <taxon>Rhabditida</taxon>
        <taxon>Rhabditina</taxon>
        <taxon>Rhabditomorpha</taxon>
        <taxon>Rhabditoidea</taxon>
        <taxon>Rhabditidae</taxon>
        <taxon>Peloderinae</taxon>
        <taxon>Caenorhabditis</taxon>
    </lineage>
</organism>
<feature type="compositionally biased region" description="Acidic residues" evidence="2">
    <location>
        <begin position="331"/>
        <end position="342"/>
    </location>
</feature>
<dbReference type="Proteomes" id="UP000008281">
    <property type="component" value="Unassembled WGS sequence"/>
</dbReference>
<evidence type="ECO:0000256" key="1">
    <source>
        <dbReference type="SAM" id="Coils"/>
    </source>
</evidence>